<dbReference type="PIRSF" id="PIRSF005572">
    <property type="entry name" value="NifS"/>
    <property type="match status" value="1"/>
</dbReference>
<dbReference type="NCBIfam" id="TIGR03235">
    <property type="entry name" value="DNA_S_dndA"/>
    <property type="match status" value="1"/>
</dbReference>
<keyword evidence="5" id="KW-0479">Metal-binding</keyword>
<evidence type="ECO:0000256" key="4">
    <source>
        <dbReference type="ARBA" id="ARBA00022679"/>
    </source>
</evidence>
<dbReference type="EC" id="2.8.1.7" evidence="3"/>
<dbReference type="PANTHER" id="PTHR11601">
    <property type="entry name" value="CYSTEINE DESULFURYLASE FAMILY MEMBER"/>
    <property type="match status" value="1"/>
</dbReference>
<accession>A0ABY2VWD8</accession>
<feature type="domain" description="Aminotransferase class V" evidence="11">
    <location>
        <begin position="4"/>
        <end position="358"/>
    </location>
</feature>
<gene>
    <name evidence="12" type="primary">dndA</name>
    <name evidence="12" type="ORF">CWC20_12725</name>
</gene>
<comment type="caution">
    <text evidence="12">The sequence shown here is derived from an EMBL/GenBank/DDBJ whole genome shotgun (WGS) entry which is preliminary data.</text>
</comment>
<keyword evidence="4" id="KW-0808">Transferase</keyword>
<sequence length="375" mass="40905">MTAYLDMNATSPVSKEVADLAYRLMVEEYGNAGSRTHEFGALAKKYVETARKQVAEVVAVDKSEVIFTSGATESNNIAILGLKEFAEQENKKHIITTRIEHKAVLEPIEHLENNGFEVSYLDVGERGLVDPTQLKALLRDDTVLVSIMHVNNETGCTQPISDICEELKFSDAYFHVDAAQSFGKLSEDLKNDRIDLVSASGHKVYAPKGIGALIMRKRGFIKPPLKPIQFGGGQERGLRPGTLPVPLIAGFGLACELATKNADKWQMHAASLKQSLMVELDKIGAQYNGENSSPFVLNFSVPDVNSESLMVSLKGIAAVSNGSACTSSSYTPSHVLTAMGLDEDRITSAVRISWGYMTESLPVNEIVEKIKQIQI</sequence>
<dbReference type="InterPro" id="IPR017644">
    <property type="entry name" value="Cysteine_desulfurase_DndA"/>
</dbReference>
<dbReference type="EMBL" id="PNBW01000056">
    <property type="protein sequence ID" value="TMO73663.1"/>
    <property type="molecule type" value="Genomic_DNA"/>
</dbReference>
<dbReference type="PANTHER" id="PTHR11601:SF34">
    <property type="entry name" value="CYSTEINE DESULFURASE"/>
    <property type="match status" value="1"/>
</dbReference>
<dbReference type="RefSeq" id="WP_138676542.1">
    <property type="nucleotide sequence ID" value="NZ_PNBW01000056.1"/>
</dbReference>
<keyword evidence="13" id="KW-1185">Reference proteome</keyword>
<dbReference type="InterPro" id="IPR015421">
    <property type="entry name" value="PyrdxlP-dep_Trfase_major"/>
</dbReference>
<comment type="catalytic activity">
    <reaction evidence="9">
        <text>(sulfur carrier)-H + L-cysteine = (sulfur carrier)-SH + L-alanine</text>
        <dbReference type="Rhea" id="RHEA:43892"/>
        <dbReference type="Rhea" id="RHEA-COMP:14737"/>
        <dbReference type="Rhea" id="RHEA-COMP:14739"/>
        <dbReference type="ChEBI" id="CHEBI:29917"/>
        <dbReference type="ChEBI" id="CHEBI:35235"/>
        <dbReference type="ChEBI" id="CHEBI:57972"/>
        <dbReference type="ChEBI" id="CHEBI:64428"/>
        <dbReference type="EC" id="2.8.1.7"/>
    </reaction>
</comment>
<evidence type="ECO:0000259" key="11">
    <source>
        <dbReference type="Pfam" id="PF00266"/>
    </source>
</evidence>
<dbReference type="InterPro" id="IPR000192">
    <property type="entry name" value="Aminotrans_V_dom"/>
</dbReference>
<evidence type="ECO:0000256" key="10">
    <source>
        <dbReference type="RuleBase" id="RU004504"/>
    </source>
</evidence>
<evidence type="ECO:0000256" key="8">
    <source>
        <dbReference type="ARBA" id="ARBA00023014"/>
    </source>
</evidence>
<evidence type="ECO:0000256" key="6">
    <source>
        <dbReference type="ARBA" id="ARBA00022898"/>
    </source>
</evidence>
<evidence type="ECO:0000256" key="9">
    <source>
        <dbReference type="ARBA" id="ARBA00050776"/>
    </source>
</evidence>
<keyword evidence="6" id="KW-0663">Pyridoxal phosphate</keyword>
<dbReference type="Gene3D" id="3.90.1150.10">
    <property type="entry name" value="Aspartate Aminotransferase, domain 1"/>
    <property type="match status" value="1"/>
</dbReference>
<reference evidence="13" key="2">
    <citation type="submission" date="2019-06" db="EMBL/GenBank/DDBJ databases">
        <title>Co-occurence of chitin degradation, pigmentation and bioactivity in marine Pseudoalteromonas.</title>
        <authorList>
            <person name="Sonnenschein E.C."/>
            <person name="Bech P.K."/>
        </authorList>
    </citation>
    <scope>NUCLEOTIDE SEQUENCE [LARGE SCALE GENOMIC DNA]</scope>
    <source>
        <strain evidence="13">S3895</strain>
    </source>
</reference>
<dbReference type="InterPro" id="IPR020578">
    <property type="entry name" value="Aminotrans_V_PyrdxlP_BS"/>
</dbReference>
<evidence type="ECO:0000313" key="12">
    <source>
        <dbReference type="EMBL" id="TMO73663.1"/>
    </source>
</evidence>
<keyword evidence="7" id="KW-0408">Iron</keyword>
<evidence type="ECO:0000256" key="1">
    <source>
        <dbReference type="ARBA" id="ARBA00001933"/>
    </source>
</evidence>
<proteinExistence type="inferred from homology"/>
<dbReference type="InterPro" id="IPR015424">
    <property type="entry name" value="PyrdxlP-dep_Trfase"/>
</dbReference>
<evidence type="ECO:0000256" key="7">
    <source>
        <dbReference type="ARBA" id="ARBA00023004"/>
    </source>
</evidence>
<reference evidence="12 13" key="1">
    <citation type="submission" date="2018-01" db="EMBL/GenBank/DDBJ databases">
        <authorList>
            <person name="Paulsen S."/>
            <person name="Gram L.K."/>
        </authorList>
    </citation>
    <scope>NUCLEOTIDE SEQUENCE [LARGE SCALE GENOMIC DNA]</scope>
    <source>
        <strain evidence="12 13">S3895</strain>
    </source>
</reference>
<evidence type="ECO:0000256" key="3">
    <source>
        <dbReference type="ARBA" id="ARBA00012239"/>
    </source>
</evidence>
<evidence type="ECO:0000256" key="2">
    <source>
        <dbReference type="ARBA" id="ARBA00006490"/>
    </source>
</evidence>
<name>A0ABY2VWD8_9GAMM</name>
<keyword evidence="8" id="KW-0411">Iron-sulfur</keyword>
<evidence type="ECO:0000256" key="5">
    <source>
        <dbReference type="ARBA" id="ARBA00022723"/>
    </source>
</evidence>
<evidence type="ECO:0000313" key="13">
    <source>
        <dbReference type="Proteomes" id="UP000307164"/>
    </source>
</evidence>
<comment type="similarity">
    <text evidence="2">Belongs to the class-V pyridoxal-phosphate-dependent aminotransferase family. NifS/IscS subfamily.</text>
</comment>
<dbReference type="Pfam" id="PF00266">
    <property type="entry name" value="Aminotran_5"/>
    <property type="match status" value="1"/>
</dbReference>
<dbReference type="Proteomes" id="UP000307164">
    <property type="component" value="Unassembled WGS sequence"/>
</dbReference>
<comment type="cofactor">
    <cofactor evidence="1 10">
        <name>pyridoxal 5'-phosphate</name>
        <dbReference type="ChEBI" id="CHEBI:597326"/>
    </cofactor>
</comment>
<dbReference type="Gene3D" id="1.10.260.50">
    <property type="match status" value="1"/>
</dbReference>
<protein>
    <recommendedName>
        <fullName evidence="3">cysteine desulfurase</fullName>
        <ecNumber evidence="3">2.8.1.7</ecNumber>
    </recommendedName>
</protein>
<dbReference type="PROSITE" id="PS00595">
    <property type="entry name" value="AA_TRANSFER_CLASS_5"/>
    <property type="match status" value="1"/>
</dbReference>
<organism evidence="12 13">
    <name type="scientific">Pseudoalteromonas aurantia</name>
    <dbReference type="NCBI Taxonomy" id="43654"/>
    <lineage>
        <taxon>Bacteria</taxon>
        <taxon>Pseudomonadati</taxon>
        <taxon>Pseudomonadota</taxon>
        <taxon>Gammaproteobacteria</taxon>
        <taxon>Alteromonadales</taxon>
        <taxon>Pseudoalteromonadaceae</taxon>
        <taxon>Pseudoalteromonas</taxon>
    </lineage>
</organism>
<dbReference type="InterPro" id="IPR015422">
    <property type="entry name" value="PyrdxlP-dep_Trfase_small"/>
</dbReference>
<dbReference type="InterPro" id="IPR016454">
    <property type="entry name" value="Cysteine_dSase"/>
</dbReference>
<dbReference type="Gene3D" id="3.40.640.10">
    <property type="entry name" value="Type I PLP-dependent aspartate aminotransferase-like (Major domain)"/>
    <property type="match status" value="1"/>
</dbReference>
<dbReference type="SUPFAM" id="SSF53383">
    <property type="entry name" value="PLP-dependent transferases"/>
    <property type="match status" value="1"/>
</dbReference>